<sequence length="401" mass="43695">MKSVLILSWKAIGNVAPAVKELRARDLRPVLVSNLPDDPNAILCDEHVVFDWDREQLPALLARLDERALDLVGAVNMVEKLIGWHHAVTAHYGLPGGDAGRLAIASKTAVRDRMRALGLSDIKYAGEADAPETVDFFPAIVKPARVSGASYLVRRVDDLAELLAYRQQLADSGAGDIEMIVEEYLSGTEFSVDGPVVRGRFHPVLAVEKPDHNEVTHHDAGLEFHPPQSDHVREGVRVLCETVSTLCTDLGLDQLWLHFEGRSSADGRTELIEINPRPGGGQIPKAVQEISGIDAIEAVVSMSLGVYTPENLGPLREQPIIGWMDVEAYEVGTVDVASSEADLLALPGVINIKLLNGFQIKSLDIENFFFSFAVVADSVDQLRAHAATVLETLDYRVVPAE</sequence>
<dbReference type="Proteomes" id="UP000000851">
    <property type="component" value="Chromosome"/>
</dbReference>
<dbReference type="OrthoDB" id="24041at2"/>
<evidence type="ECO:0000259" key="5">
    <source>
        <dbReference type="PROSITE" id="PS50975"/>
    </source>
</evidence>
<evidence type="ECO:0000256" key="4">
    <source>
        <dbReference type="PROSITE-ProRule" id="PRU00409"/>
    </source>
</evidence>
<evidence type="ECO:0000256" key="1">
    <source>
        <dbReference type="ARBA" id="ARBA00022598"/>
    </source>
</evidence>
<dbReference type="PANTHER" id="PTHR43585">
    <property type="entry name" value="FUMIPYRROLE BIOSYNTHESIS PROTEIN C"/>
    <property type="match status" value="1"/>
</dbReference>
<dbReference type="AlphaFoldDB" id="C7QK82"/>
<dbReference type="InterPro" id="IPR011761">
    <property type="entry name" value="ATP-grasp"/>
</dbReference>
<protein>
    <recommendedName>
        <fullName evidence="5">ATP-grasp domain-containing protein</fullName>
    </recommendedName>
</protein>
<dbReference type="InterPro" id="IPR052032">
    <property type="entry name" value="ATP-dep_AA_Ligase"/>
</dbReference>
<dbReference type="PROSITE" id="PS50975">
    <property type="entry name" value="ATP_GRASP"/>
    <property type="match status" value="1"/>
</dbReference>
<name>C7QK82_CATAD</name>
<keyword evidence="7" id="KW-1185">Reference proteome</keyword>
<reference evidence="6 7" key="1">
    <citation type="journal article" date="2009" name="Stand. Genomic Sci.">
        <title>Complete genome sequence of Catenulispora acidiphila type strain (ID 139908).</title>
        <authorList>
            <person name="Copeland A."/>
            <person name="Lapidus A."/>
            <person name="Glavina Del Rio T."/>
            <person name="Nolan M."/>
            <person name="Lucas S."/>
            <person name="Chen F."/>
            <person name="Tice H."/>
            <person name="Cheng J.F."/>
            <person name="Bruce D."/>
            <person name="Goodwin L."/>
            <person name="Pitluck S."/>
            <person name="Mikhailova N."/>
            <person name="Pati A."/>
            <person name="Ivanova N."/>
            <person name="Mavromatis K."/>
            <person name="Chen A."/>
            <person name="Palaniappan K."/>
            <person name="Chain P."/>
            <person name="Land M."/>
            <person name="Hauser L."/>
            <person name="Chang Y.J."/>
            <person name="Jeffries C.D."/>
            <person name="Chertkov O."/>
            <person name="Brettin T."/>
            <person name="Detter J.C."/>
            <person name="Han C."/>
            <person name="Ali Z."/>
            <person name="Tindall B.J."/>
            <person name="Goker M."/>
            <person name="Bristow J."/>
            <person name="Eisen J.A."/>
            <person name="Markowitz V."/>
            <person name="Hugenholtz P."/>
            <person name="Kyrpides N.C."/>
            <person name="Klenk H.P."/>
        </authorList>
    </citation>
    <scope>NUCLEOTIDE SEQUENCE [LARGE SCALE GENOMIC DNA]</scope>
    <source>
        <strain evidence="7">DSM 44928 / JCM 14897 / NBRC 102108 / NRRL B-24433 / ID139908</strain>
    </source>
</reference>
<dbReference type="GO" id="GO:0016874">
    <property type="term" value="F:ligase activity"/>
    <property type="evidence" value="ECO:0007669"/>
    <property type="project" value="UniProtKB-KW"/>
</dbReference>
<gene>
    <name evidence="6" type="ordered locus">Caci_6302</name>
</gene>
<evidence type="ECO:0000313" key="7">
    <source>
        <dbReference type="Proteomes" id="UP000000851"/>
    </source>
</evidence>
<proteinExistence type="predicted"/>
<dbReference type="GO" id="GO:0046872">
    <property type="term" value="F:metal ion binding"/>
    <property type="evidence" value="ECO:0007669"/>
    <property type="project" value="InterPro"/>
</dbReference>
<dbReference type="SUPFAM" id="SSF56059">
    <property type="entry name" value="Glutathione synthetase ATP-binding domain-like"/>
    <property type="match status" value="1"/>
</dbReference>
<dbReference type="RefSeq" id="WP_015794885.1">
    <property type="nucleotide sequence ID" value="NC_013131.1"/>
</dbReference>
<dbReference type="STRING" id="479433.Caci_6302"/>
<evidence type="ECO:0000256" key="3">
    <source>
        <dbReference type="ARBA" id="ARBA00022840"/>
    </source>
</evidence>
<dbReference type="Pfam" id="PF13535">
    <property type="entry name" value="ATP-grasp_4"/>
    <property type="match status" value="1"/>
</dbReference>
<dbReference type="KEGG" id="cai:Caci_6302"/>
<dbReference type="EMBL" id="CP001700">
    <property type="protein sequence ID" value="ACU75156.1"/>
    <property type="molecule type" value="Genomic_DNA"/>
</dbReference>
<dbReference type="PANTHER" id="PTHR43585:SF2">
    <property type="entry name" value="ATP-GRASP ENZYME FSQD"/>
    <property type="match status" value="1"/>
</dbReference>
<evidence type="ECO:0000256" key="2">
    <source>
        <dbReference type="ARBA" id="ARBA00022741"/>
    </source>
</evidence>
<organism evidence="6 7">
    <name type="scientific">Catenulispora acidiphila (strain DSM 44928 / JCM 14897 / NBRC 102108 / NRRL B-24433 / ID139908)</name>
    <dbReference type="NCBI Taxonomy" id="479433"/>
    <lineage>
        <taxon>Bacteria</taxon>
        <taxon>Bacillati</taxon>
        <taxon>Actinomycetota</taxon>
        <taxon>Actinomycetes</taxon>
        <taxon>Catenulisporales</taxon>
        <taxon>Catenulisporaceae</taxon>
        <taxon>Catenulispora</taxon>
    </lineage>
</organism>
<dbReference type="InParanoid" id="C7QK82"/>
<feature type="domain" description="ATP-grasp" evidence="5">
    <location>
        <begin position="111"/>
        <end position="304"/>
    </location>
</feature>
<keyword evidence="3 4" id="KW-0067">ATP-binding</keyword>
<evidence type="ECO:0000313" key="6">
    <source>
        <dbReference type="EMBL" id="ACU75156.1"/>
    </source>
</evidence>
<dbReference type="Gene3D" id="3.30.470.20">
    <property type="entry name" value="ATP-grasp fold, B domain"/>
    <property type="match status" value="1"/>
</dbReference>
<dbReference type="GO" id="GO:0005524">
    <property type="term" value="F:ATP binding"/>
    <property type="evidence" value="ECO:0007669"/>
    <property type="project" value="UniProtKB-UniRule"/>
</dbReference>
<dbReference type="eggNOG" id="COG1181">
    <property type="taxonomic scope" value="Bacteria"/>
</dbReference>
<keyword evidence="2 4" id="KW-0547">Nucleotide-binding</keyword>
<keyword evidence="1" id="KW-0436">Ligase</keyword>
<dbReference type="HOGENOM" id="CLU_692035_0_0_11"/>
<accession>C7QK82</accession>